<evidence type="ECO:0000256" key="6">
    <source>
        <dbReference type="SAM" id="Phobius"/>
    </source>
</evidence>
<dbReference type="AlphaFoldDB" id="A0A6J0L8Z7"/>
<evidence type="ECO:0000313" key="8">
    <source>
        <dbReference type="RefSeq" id="XP_018456069.1"/>
    </source>
</evidence>
<accession>A0A6J0L8Z7</accession>
<keyword evidence="6" id="KW-1133">Transmembrane helix</keyword>
<dbReference type="GO" id="GO:0005672">
    <property type="term" value="C:transcription factor TFIIA complex"/>
    <property type="evidence" value="ECO:0007669"/>
    <property type="project" value="InterPro"/>
</dbReference>
<dbReference type="GeneID" id="108827207"/>
<keyword evidence="3" id="KW-0804">Transcription</keyword>
<reference evidence="8" key="2">
    <citation type="submission" date="2025-08" db="UniProtKB">
        <authorList>
            <consortium name="RefSeq"/>
        </authorList>
    </citation>
    <scope>IDENTIFICATION</scope>
    <source>
        <tissue evidence="8">Leaf</tissue>
    </source>
</reference>
<dbReference type="Proteomes" id="UP000504610">
    <property type="component" value="Chromosome 9"/>
</dbReference>
<dbReference type="RefSeq" id="XP_018456069.1">
    <property type="nucleotide sequence ID" value="XM_018600567.2"/>
</dbReference>
<feature type="compositionally biased region" description="Acidic residues" evidence="5">
    <location>
        <begin position="121"/>
        <end position="138"/>
    </location>
</feature>
<evidence type="ECO:0000256" key="2">
    <source>
        <dbReference type="ARBA" id="ARBA00010059"/>
    </source>
</evidence>
<keyword evidence="6" id="KW-0472">Membrane</keyword>
<dbReference type="GO" id="GO:0006367">
    <property type="term" value="P:transcription initiation at RNA polymerase II promoter"/>
    <property type="evidence" value="ECO:0007669"/>
    <property type="project" value="InterPro"/>
</dbReference>
<dbReference type="SUPFAM" id="SSF50784">
    <property type="entry name" value="Transcription factor IIA (TFIIA), beta-barrel domain"/>
    <property type="match status" value="1"/>
</dbReference>
<dbReference type="PANTHER" id="PTHR12694">
    <property type="entry name" value="TRANSCRIPTION INITIATION FACTOR IIA SUBUNIT 1"/>
    <property type="match status" value="1"/>
</dbReference>
<gene>
    <name evidence="8" type="primary">LOC108827207</name>
</gene>
<dbReference type="SMART" id="SM01371">
    <property type="entry name" value="TFIIA"/>
    <property type="match status" value="1"/>
</dbReference>
<evidence type="ECO:0000256" key="4">
    <source>
        <dbReference type="ARBA" id="ARBA00023242"/>
    </source>
</evidence>
<dbReference type="PANTHER" id="PTHR12694:SF15">
    <property type="entry name" value="TFIIA-L3"/>
    <property type="match status" value="1"/>
</dbReference>
<name>A0A6J0L8Z7_RAPSA</name>
<keyword evidence="7" id="KW-1185">Reference proteome</keyword>
<dbReference type="Gene3D" id="1.10.287.100">
    <property type="match status" value="1"/>
</dbReference>
<dbReference type="OrthoDB" id="6275927at2759"/>
<keyword evidence="4" id="KW-0539">Nucleus</keyword>
<dbReference type="Pfam" id="PF03153">
    <property type="entry name" value="TFIIA"/>
    <property type="match status" value="1"/>
</dbReference>
<evidence type="ECO:0000256" key="3">
    <source>
        <dbReference type="ARBA" id="ARBA00023163"/>
    </source>
</evidence>
<feature type="region of interest" description="Disordered" evidence="5">
    <location>
        <begin position="113"/>
        <end position="138"/>
    </location>
</feature>
<feature type="transmembrane region" description="Helical" evidence="6">
    <location>
        <begin position="187"/>
        <end position="209"/>
    </location>
</feature>
<evidence type="ECO:0000313" key="7">
    <source>
        <dbReference type="Proteomes" id="UP000504610"/>
    </source>
</evidence>
<organism evidence="7 8">
    <name type="scientific">Raphanus sativus</name>
    <name type="common">Radish</name>
    <name type="synonym">Raphanus raphanistrum var. sativus</name>
    <dbReference type="NCBI Taxonomy" id="3726"/>
    <lineage>
        <taxon>Eukaryota</taxon>
        <taxon>Viridiplantae</taxon>
        <taxon>Streptophyta</taxon>
        <taxon>Embryophyta</taxon>
        <taxon>Tracheophyta</taxon>
        <taxon>Spermatophyta</taxon>
        <taxon>Magnoliopsida</taxon>
        <taxon>eudicotyledons</taxon>
        <taxon>Gunneridae</taxon>
        <taxon>Pentapetalae</taxon>
        <taxon>rosids</taxon>
        <taxon>malvids</taxon>
        <taxon>Brassicales</taxon>
        <taxon>Brassicaceae</taxon>
        <taxon>Brassiceae</taxon>
        <taxon>Raphanus</taxon>
    </lineage>
</organism>
<comment type="similarity">
    <text evidence="2">Belongs to the TFIIA subunit 1 family.</text>
</comment>
<dbReference type="KEGG" id="rsz:108827207"/>
<sequence>MDASHTSDAYISISNDVISKSRNDLVFSGELDESVLSELHATWRRKMIQAGVIRGTIETTPLIQDPNPLHGYDKNQSGIDKTDDQFPSTELAMSIKNEGDYIPQHDGAFDDIKPSAFASHDDDDESLNEDDDYEEDEINDDEDIPHLIMCQFDYVKKRKNKWECKLKAGVMQINEKNILFSEVLTNFFVNGGLFACSTLTLTCMSFFCFADQRRLYLLREKELCESCNLSLARLSTNVELLVM</sequence>
<dbReference type="InterPro" id="IPR009088">
    <property type="entry name" value="TFIIA_b-brl"/>
</dbReference>
<comment type="subcellular location">
    <subcellularLocation>
        <location evidence="1">Nucleus</location>
    </subcellularLocation>
</comment>
<dbReference type="Gene3D" id="2.30.18.10">
    <property type="entry name" value="Transcription factor IIA (TFIIA), beta-barrel domain"/>
    <property type="match status" value="1"/>
</dbReference>
<dbReference type="SUPFAM" id="SSF47396">
    <property type="entry name" value="Transcription factor IIA (TFIIA), alpha-helical domain"/>
    <property type="match status" value="1"/>
</dbReference>
<dbReference type="InterPro" id="IPR004855">
    <property type="entry name" value="TFIIA_asu/bsu"/>
</dbReference>
<evidence type="ECO:0000256" key="5">
    <source>
        <dbReference type="SAM" id="MobiDB-lite"/>
    </source>
</evidence>
<keyword evidence="6" id="KW-0812">Transmembrane</keyword>
<proteinExistence type="inferred from homology"/>
<protein>
    <submittedName>
        <fullName evidence="8">Uncharacterized protein LOC108827207 isoform X1</fullName>
    </submittedName>
</protein>
<evidence type="ECO:0000256" key="1">
    <source>
        <dbReference type="ARBA" id="ARBA00004123"/>
    </source>
</evidence>
<reference evidence="7" key="1">
    <citation type="journal article" date="2019" name="Database">
        <title>The radish genome database (RadishGD): an integrated information resource for radish genomics.</title>
        <authorList>
            <person name="Yu H.J."/>
            <person name="Baek S."/>
            <person name="Lee Y.J."/>
            <person name="Cho A."/>
            <person name="Mun J.H."/>
        </authorList>
    </citation>
    <scope>NUCLEOTIDE SEQUENCE [LARGE SCALE GENOMIC DNA]</scope>
    <source>
        <strain evidence="7">cv. WK10039</strain>
    </source>
</reference>